<dbReference type="InterPro" id="IPR036249">
    <property type="entry name" value="Thioredoxin-like_sf"/>
</dbReference>
<dbReference type="Proteomes" id="UP000470384">
    <property type="component" value="Unassembled WGS sequence"/>
</dbReference>
<gene>
    <name evidence="5" type="primary">arsC</name>
    <name evidence="5" type="ORF">GTQ45_03365</name>
</gene>
<accession>A0A845Q9D9</accession>
<evidence type="ECO:0000313" key="5">
    <source>
        <dbReference type="EMBL" id="NBG94766.1"/>
    </source>
</evidence>
<dbReference type="GO" id="GO:0008794">
    <property type="term" value="F:arsenate reductase (glutaredoxin) activity"/>
    <property type="evidence" value="ECO:0007669"/>
    <property type="project" value="UniProtKB-UniRule"/>
</dbReference>
<comment type="similarity">
    <text evidence="1 3 4">Belongs to the ArsC family.</text>
</comment>
<sequence>MSVRIYHNPRCSKSRATLALLEENGHAPVVVEYLKTPPTEDELRQVLAALGLGPRDVIRTGEAAYKDNKLSDENLSDDQLIAAMVANPILIERPIVVSGGKAKIGRPPEGVLDIL</sequence>
<comment type="catalytic activity">
    <reaction evidence="4">
        <text>[glutaredoxin]-dithiol + arsenate + glutathione + H(+) = glutathionyl-S-S-[glutaredoxin] + arsenite + H2O</text>
        <dbReference type="Rhea" id="RHEA:22016"/>
        <dbReference type="Rhea" id="RHEA-COMP:10729"/>
        <dbReference type="Rhea" id="RHEA-COMP:17668"/>
        <dbReference type="ChEBI" id="CHEBI:15377"/>
        <dbReference type="ChEBI" id="CHEBI:15378"/>
        <dbReference type="ChEBI" id="CHEBI:29242"/>
        <dbReference type="ChEBI" id="CHEBI:29950"/>
        <dbReference type="ChEBI" id="CHEBI:48597"/>
        <dbReference type="ChEBI" id="CHEBI:57925"/>
        <dbReference type="ChEBI" id="CHEBI:146199"/>
        <dbReference type="EC" id="1.20.4.1"/>
    </reaction>
</comment>
<evidence type="ECO:0000256" key="4">
    <source>
        <dbReference type="RuleBase" id="RU362029"/>
    </source>
</evidence>
<evidence type="ECO:0000256" key="2">
    <source>
        <dbReference type="ARBA" id="ARBA00023002"/>
    </source>
</evidence>
<evidence type="ECO:0000313" key="6">
    <source>
        <dbReference type="Proteomes" id="UP000470384"/>
    </source>
</evidence>
<name>A0A845Q9D9_9HYPH</name>
<dbReference type="CDD" id="cd03034">
    <property type="entry name" value="ArsC_ArsC"/>
    <property type="match status" value="1"/>
</dbReference>
<proteinExistence type="inferred from homology"/>
<dbReference type="NCBIfam" id="TIGR00014">
    <property type="entry name" value="arsC"/>
    <property type="match status" value="1"/>
</dbReference>
<comment type="caution">
    <text evidence="5">The sequence shown here is derived from an EMBL/GenBank/DDBJ whole genome shotgun (WGS) entry which is preliminary data.</text>
</comment>
<dbReference type="SUPFAM" id="SSF52833">
    <property type="entry name" value="Thioredoxin-like"/>
    <property type="match status" value="1"/>
</dbReference>
<dbReference type="AlphaFoldDB" id="A0A845Q9D9"/>
<evidence type="ECO:0000256" key="3">
    <source>
        <dbReference type="PROSITE-ProRule" id="PRU01282"/>
    </source>
</evidence>
<dbReference type="PANTHER" id="PTHR30041">
    <property type="entry name" value="ARSENATE REDUCTASE"/>
    <property type="match status" value="1"/>
</dbReference>
<dbReference type="PROSITE" id="PS51353">
    <property type="entry name" value="ARSC"/>
    <property type="match status" value="1"/>
</dbReference>
<reference evidence="5 6" key="1">
    <citation type="journal article" date="2016" name="Int. J. Syst. Evol. Microbiol.">
        <title>Pyruvatibacter mobilis gen. nov., sp. nov., a marine bacterium from the culture broth of Picochlorum sp. 122.</title>
        <authorList>
            <person name="Wang G."/>
            <person name="Tang M."/>
            <person name="Wu H."/>
            <person name="Dai S."/>
            <person name="Li T."/>
            <person name="Chen C."/>
            <person name="He H."/>
            <person name="Fan J."/>
            <person name="Xiang W."/>
            <person name="Li X."/>
        </authorList>
    </citation>
    <scope>NUCLEOTIDE SEQUENCE [LARGE SCALE GENOMIC DNA]</scope>
    <source>
        <strain evidence="5 6">GYP-11</strain>
    </source>
</reference>
<dbReference type="OrthoDB" id="9790554at2"/>
<organism evidence="5 6">
    <name type="scientific">Pyruvatibacter mobilis</name>
    <dbReference type="NCBI Taxonomy" id="1712261"/>
    <lineage>
        <taxon>Bacteria</taxon>
        <taxon>Pseudomonadati</taxon>
        <taxon>Pseudomonadota</taxon>
        <taxon>Alphaproteobacteria</taxon>
        <taxon>Hyphomicrobiales</taxon>
        <taxon>Parvibaculaceae</taxon>
        <taxon>Pyruvatibacter</taxon>
    </lineage>
</organism>
<dbReference type="InterPro" id="IPR006659">
    <property type="entry name" value="Arsenate_reductase"/>
</dbReference>
<dbReference type="InterPro" id="IPR006660">
    <property type="entry name" value="Arsenate_reductase-like"/>
</dbReference>
<keyword evidence="2 4" id="KW-0560">Oxidoreductase</keyword>
<evidence type="ECO:0000256" key="1">
    <source>
        <dbReference type="ARBA" id="ARBA00007198"/>
    </source>
</evidence>
<dbReference type="Gene3D" id="3.40.30.10">
    <property type="entry name" value="Glutaredoxin"/>
    <property type="match status" value="1"/>
</dbReference>
<dbReference type="EC" id="1.20.4.1" evidence="4"/>
<keyword evidence="6" id="KW-1185">Reference proteome</keyword>
<dbReference type="EMBL" id="WXYQ01000003">
    <property type="protein sequence ID" value="NBG94766.1"/>
    <property type="molecule type" value="Genomic_DNA"/>
</dbReference>
<dbReference type="GeneID" id="300655635"/>
<dbReference type="RefSeq" id="WP_160586848.1">
    <property type="nucleotide sequence ID" value="NZ_BMHN01000001.1"/>
</dbReference>
<dbReference type="PANTHER" id="PTHR30041:SF4">
    <property type="entry name" value="ARSENATE REDUCTASE"/>
    <property type="match status" value="1"/>
</dbReference>
<dbReference type="Pfam" id="PF03960">
    <property type="entry name" value="ArsC"/>
    <property type="match status" value="1"/>
</dbReference>
<protein>
    <recommendedName>
        <fullName evidence="4">Arsenate reductase</fullName>
        <ecNumber evidence="4">1.20.4.1</ecNumber>
    </recommendedName>
</protein>